<dbReference type="Proteomes" id="UP000821837">
    <property type="component" value="Chromosome 5"/>
</dbReference>
<proteinExistence type="predicted"/>
<evidence type="ECO:0000313" key="1">
    <source>
        <dbReference type="EMBL" id="KAH7950730.1"/>
    </source>
</evidence>
<protein>
    <submittedName>
        <fullName evidence="1">Uncharacterized protein</fullName>
    </submittedName>
</protein>
<organism evidence="1 2">
    <name type="scientific">Rhipicephalus sanguineus</name>
    <name type="common">Brown dog tick</name>
    <name type="synonym">Ixodes sanguineus</name>
    <dbReference type="NCBI Taxonomy" id="34632"/>
    <lineage>
        <taxon>Eukaryota</taxon>
        <taxon>Metazoa</taxon>
        <taxon>Ecdysozoa</taxon>
        <taxon>Arthropoda</taxon>
        <taxon>Chelicerata</taxon>
        <taxon>Arachnida</taxon>
        <taxon>Acari</taxon>
        <taxon>Parasitiformes</taxon>
        <taxon>Ixodida</taxon>
        <taxon>Ixodoidea</taxon>
        <taxon>Ixodidae</taxon>
        <taxon>Rhipicephalinae</taxon>
        <taxon>Rhipicephalus</taxon>
        <taxon>Rhipicephalus</taxon>
    </lineage>
</organism>
<name>A0A9D4PNR6_RHISA</name>
<gene>
    <name evidence="1" type="ORF">HPB52_000184</name>
</gene>
<keyword evidence="2" id="KW-1185">Reference proteome</keyword>
<reference evidence="1" key="2">
    <citation type="submission" date="2021-09" db="EMBL/GenBank/DDBJ databases">
        <authorList>
            <person name="Jia N."/>
            <person name="Wang J."/>
            <person name="Shi W."/>
            <person name="Du L."/>
            <person name="Sun Y."/>
            <person name="Zhan W."/>
            <person name="Jiang J."/>
            <person name="Wang Q."/>
            <person name="Zhang B."/>
            <person name="Ji P."/>
            <person name="Sakyi L.B."/>
            <person name="Cui X."/>
            <person name="Yuan T."/>
            <person name="Jiang B."/>
            <person name="Yang W."/>
            <person name="Lam T.T.-Y."/>
            <person name="Chang Q."/>
            <person name="Ding S."/>
            <person name="Wang X."/>
            <person name="Zhu J."/>
            <person name="Ruan X."/>
            <person name="Zhao L."/>
            <person name="Wei J."/>
            <person name="Que T."/>
            <person name="Du C."/>
            <person name="Cheng J."/>
            <person name="Dai P."/>
            <person name="Han X."/>
            <person name="Huang E."/>
            <person name="Gao Y."/>
            <person name="Liu J."/>
            <person name="Shao H."/>
            <person name="Ye R."/>
            <person name="Li L."/>
            <person name="Wei W."/>
            <person name="Wang X."/>
            <person name="Wang C."/>
            <person name="Huo Q."/>
            <person name="Li W."/>
            <person name="Guo W."/>
            <person name="Chen H."/>
            <person name="Chen S."/>
            <person name="Zhou L."/>
            <person name="Zhou L."/>
            <person name="Ni X."/>
            <person name="Tian J."/>
            <person name="Zhou Y."/>
            <person name="Sheng Y."/>
            <person name="Liu T."/>
            <person name="Pan Y."/>
            <person name="Xia L."/>
            <person name="Li J."/>
            <person name="Zhao F."/>
            <person name="Cao W."/>
        </authorList>
    </citation>
    <scope>NUCLEOTIDE SEQUENCE</scope>
    <source>
        <strain evidence="1">Rsan-2018</strain>
        <tissue evidence="1">Larvae</tissue>
    </source>
</reference>
<comment type="caution">
    <text evidence="1">The sequence shown here is derived from an EMBL/GenBank/DDBJ whole genome shotgun (WGS) entry which is preliminary data.</text>
</comment>
<sequence length="75" mass="8280">MLGRNPAVVGPEAVKLPNDVRSKISIPRRPCNMHPIYNKARRRARGKSLLASAHLDKDGACFEDAASYTQEEAFS</sequence>
<dbReference type="AlphaFoldDB" id="A0A9D4PNR6"/>
<evidence type="ECO:0000313" key="2">
    <source>
        <dbReference type="Proteomes" id="UP000821837"/>
    </source>
</evidence>
<dbReference type="EMBL" id="JABSTV010001251">
    <property type="protein sequence ID" value="KAH7950730.1"/>
    <property type="molecule type" value="Genomic_DNA"/>
</dbReference>
<accession>A0A9D4PNR6</accession>
<reference evidence="1" key="1">
    <citation type="journal article" date="2020" name="Cell">
        <title>Large-Scale Comparative Analyses of Tick Genomes Elucidate Their Genetic Diversity and Vector Capacities.</title>
        <authorList>
            <consortium name="Tick Genome and Microbiome Consortium (TIGMIC)"/>
            <person name="Jia N."/>
            <person name="Wang J."/>
            <person name="Shi W."/>
            <person name="Du L."/>
            <person name="Sun Y."/>
            <person name="Zhan W."/>
            <person name="Jiang J.F."/>
            <person name="Wang Q."/>
            <person name="Zhang B."/>
            <person name="Ji P."/>
            <person name="Bell-Sakyi L."/>
            <person name="Cui X.M."/>
            <person name="Yuan T.T."/>
            <person name="Jiang B.G."/>
            <person name="Yang W.F."/>
            <person name="Lam T.T."/>
            <person name="Chang Q.C."/>
            <person name="Ding S.J."/>
            <person name="Wang X.J."/>
            <person name="Zhu J.G."/>
            <person name="Ruan X.D."/>
            <person name="Zhao L."/>
            <person name="Wei J.T."/>
            <person name="Ye R.Z."/>
            <person name="Que T.C."/>
            <person name="Du C.H."/>
            <person name="Zhou Y.H."/>
            <person name="Cheng J.X."/>
            <person name="Dai P.F."/>
            <person name="Guo W.B."/>
            <person name="Han X.H."/>
            <person name="Huang E.J."/>
            <person name="Li L.F."/>
            <person name="Wei W."/>
            <person name="Gao Y.C."/>
            <person name="Liu J.Z."/>
            <person name="Shao H.Z."/>
            <person name="Wang X."/>
            <person name="Wang C.C."/>
            <person name="Yang T.C."/>
            <person name="Huo Q.B."/>
            <person name="Li W."/>
            <person name="Chen H.Y."/>
            <person name="Chen S.E."/>
            <person name="Zhou L.G."/>
            <person name="Ni X.B."/>
            <person name="Tian J.H."/>
            <person name="Sheng Y."/>
            <person name="Liu T."/>
            <person name="Pan Y.S."/>
            <person name="Xia L.Y."/>
            <person name="Li J."/>
            <person name="Zhao F."/>
            <person name="Cao W.C."/>
        </authorList>
    </citation>
    <scope>NUCLEOTIDE SEQUENCE</scope>
    <source>
        <strain evidence="1">Rsan-2018</strain>
    </source>
</reference>